<comment type="similarity">
    <text evidence="2">Belongs to the aldo/keto reductase family. Aldo/keto reductase 2 subfamily.</text>
</comment>
<evidence type="ECO:0000313" key="5">
    <source>
        <dbReference type="Proteomes" id="UP000045706"/>
    </source>
</evidence>
<sequence length="244" mass="27470">MTSMFQPAPEPTTELGRYRVLSSTAGVRVSPLCLGAMSIGEAWSENMGSMDKEQSFKLLDAFHDAGGNFIDTANNYQNEDSETFIGSWMKERDNRDLMFIATKFTTDYRSWALGKGKTVNFSGNHKKSLHMSVRDSLRKLQTDYIDLLYVHWWDWTTSIEELMDSLHILVEQGKVEHLKDNITALSIHLTDEQIAKLESVKEFELGFPTNMIGQDARETGVAPMLVGAVAPMAWEQAPKPISKA</sequence>
<dbReference type="PANTHER" id="PTHR43364:SF2">
    <property type="entry name" value="ARYL-ALCOHOL DEHYDROGENASE AAD10-RELATED"/>
    <property type="match status" value="1"/>
</dbReference>
<protein>
    <recommendedName>
        <fullName evidence="3">NADP-dependent oxidoreductase domain-containing protein</fullName>
    </recommendedName>
</protein>
<evidence type="ECO:0000256" key="1">
    <source>
        <dbReference type="ARBA" id="ARBA00023002"/>
    </source>
</evidence>
<gene>
    <name evidence="4" type="ORF">BN1723_014462</name>
</gene>
<keyword evidence="1" id="KW-0560">Oxidoreductase</keyword>
<dbReference type="PANTHER" id="PTHR43364">
    <property type="entry name" value="NADH-SPECIFIC METHYLGLYOXAL REDUCTASE-RELATED"/>
    <property type="match status" value="1"/>
</dbReference>
<dbReference type="AlphaFoldDB" id="A0A0G4MAA8"/>
<dbReference type="InterPro" id="IPR023210">
    <property type="entry name" value="NADP_OxRdtase_dom"/>
</dbReference>
<evidence type="ECO:0000256" key="2">
    <source>
        <dbReference type="ARBA" id="ARBA00038157"/>
    </source>
</evidence>
<accession>A0A0G4MAA8</accession>
<dbReference type="GO" id="GO:0016491">
    <property type="term" value="F:oxidoreductase activity"/>
    <property type="evidence" value="ECO:0007669"/>
    <property type="project" value="UniProtKB-KW"/>
</dbReference>
<dbReference type="InterPro" id="IPR050523">
    <property type="entry name" value="AKR_Detox_Biosynth"/>
</dbReference>
<evidence type="ECO:0000259" key="3">
    <source>
        <dbReference type="Pfam" id="PF00248"/>
    </source>
</evidence>
<dbReference type="InterPro" id="IPR036812">
    <property type="entry name" value="NAD(P)_OxRdtase_dom_sf"/>
</dbReference>
<dbReference type="Proteomes" id="UP000045706">
    <property type="component" value="Unassembled WGS sequence"/>
</dbReference>
<name>A0A0G4MAA8_VERLO</name>
<organism evidence="4 5">
    <name type="scientific">Verticillium longisporum</name>
    <name type="common">Verticillium dahliae var. longisporum</name>
    <dbReference type="NCBI Taxonomy" id="100787"/>
    <lineage>
        <taxon>Eukaryota</taxon>
        <taxon>Fungi</taxon>
        <taxon>Dikarya</taxon>
        <taxon>Ascomycota</taxon>
        <taxon>Pezizomycotina</taxon>
        <taxon>Sordariomycetes</taxon>
        <taxon>Hypocreomycetidae</taxon>
        <taxon>Glomerellales</taxon>
        <taxon>Plectosphaerellaceae</taxon>
        <taxon>Verticillium</taxon>
    </lineage>
</organism>
<dbReference type="Pfam" id="PF00248">
    <property type="entry name" value="Aldo_ket_red"/>
    <property type="match status" value="1"/>
</dbReference>
<reference evidence="5" key="1">
    <citation type="submission" date="2015-05" db="EMBL/GenBank/DDBJ databases">
        <authorList>
            <person name="Fogelqvist Johan"/>
        </authorList>
    </citation>
    <scope>NUCLEOTIDE SEQUENCE [LARGE SCALE GENOMIC DNA]</scope>
</reference>
<feature type="domain" description="NADP-dependent oxidoreductase" evidence="3">
    <location>
        <begin position="31"/>
        <end position="177"/>
    </location>
</feature>
<dbReference type="Gene3D" id="3.20.20.100">
    <property type="entry name" value="NADP-dependent oxidoreductase domain"/>
    <property type="match status" value="1"/>
</dbReference>
<proteinExistence type="inferred from homology"/>
<dbReference type="SUPFAM" id="SSF51430">
    <property type="entry name" value="NAD(P)-linked oxidoreductase"/>
    <property type="match status" value="1"/>
</dbReference>
<dbReference type="EMBL" id="CVQI01023447">
    <property type="protein sequence ID" value="CRK31232.1"/>
    <property type="molecule type" value="Genomic_DNA"/>
</dbReference>
<evidence type="ECO:0000313" key="4">
    <source>
        <dbReference type="EMBL" id="CRK31232.1"/>
    </source>
</evidence>